<comment type="similarity">
    <text evidence="1">Belongs to the Lgt family.</text>
</comment>
<dbReference type="PANTHER" id="PTHR30589">
    <property type="entry name" value="PROLIPOPROTEIN DIACYLGLYCERYL TRANSFERASE"/>
    <property type="match status" value="1"/>
</dbReference>
<keyword evidence="4 7" id="KW-0812">Transmembrane</keyword>
<feature type="transmembrane region" description="Helical" evidence="7">
    <location>
        <begin position="12"/>
        <end position="32"/>
    </location>
</feature>
<dbReference type="RefSeq" id="WP_252854900.1">
    <property type="nucleotide sequence ID" value="NZ_JAMXLR010000077.1"/>
</dbReference>
<feature type="transmembrane region" description="Helical" evidence="7">
    <location>
        <begin position="113"/>
        <end position="136"/>
    </location>
</feature>
<keyword evidence="2" id="KW-1003">Cell membrane</keyword>
<keyword evidence="6 7" id="KW-0472">Membrane</keyword>
<evidence type="ECO:0000256" key="7">
    <source>
        <dbReference type="SAM" id="Phobius"/>
    </source>
</evidence>
<feature type="transmembrane region" description="Helical" evidence="7">
    <location>
        <begin position="44"/>
        <end position="62"/>
    </location>
</feature>
<name>A0A9X2FEL3_9BACT</name>
<dbReference type="EC" id="2.4.99.-" evidence="8"/>
<dbReference type="GO" id="GO:0005886">
    <property type="term" value="C:plasma membrane"/>
    <property type="evidence" value="ECO:0007669"/>
    <property type="project" value="InterPro"/>
</dbReference>
<keyword evidence="5 7" id="KW-1133">Transmembrane helix</keyword>
<keyword evidence="9" id="KW-1185">Reference proteome</keyword>
<accession>A0A9X2FEL3</accession>
<gene>
    <name evidence="8" type="ORF">NG895_23060</name>
</gene>
<evidence type="ECO:0000256" key="1">
    <source>
        <dbReference type="ARBA" id="ARBA00007150"/>
    </source>
</evidence>
<proteinExistence type="inferred from homology"/>
<evidence type="ECO:0000256" key="4">
    <source>
        <dbReference type="ARBA" id="ARBA00022692"/>
    </source>
</evidence>
<dbReference type="GO" id="GO:0008961">
    <property type="term" value="F:phosphatidylglycerol-prolipoprotein diacylglyceryl transferase activity"/>
    <property type="evidence" value="ECO:0007669"/>
    <property type="project" value="InterPro"/>
</dbReference>
<reference evidence="8" key="1">
    <citation type="submission" date="2022-06" db="EMBL/GenBank/DDBJ databases">
        <title>Aeoliella straminimaris, a novel planctomycete from sediments.</title>
        <authorList>
            <person name="Vitorino I.R."/>
            <person name="Lage O.M."/>
        </authorList>
    </citation>
    <scope>NUCLEOTIDE SEQUENCE</scope>
    <source>
        <strain evidence="8">ICT_H6.2</strain>
    </source>
</reference>
<feature type="transmembrane region" description="Helical" evidence="7">
    <location>
        <begin position="82"/>
        <end position="101"/>
    </location>
</feature>
<dbReference type="InterPro" id="IPR001640">
    <property type="entry name" value="Lgt"/>
</dbReference>
<dbReference type="AlphaFoldDB" id="A0A9X2FEL3"/>
<feature type="transmembrane region" description="Helical" evidence="7">
    <location>
        <begin position="156"/>
        <end position="173"/>
    </location>
</feature>
<dbReference type="EMBL" id="JAMXLR010000077">
    <property type="protein sequence ID" value="MCO6046788.1"/>
    <property type="molecule type" value="Genomic_DNA"/>
</dbReference>
<protein>
    <submittedName>
        <fullName evidence="8">Prolipoprotein diacylglyceryl transferase</fullName>
        <ecNumber evidence="8">2.4.99.-</ecNumber>
    </submittedName>
</protein>
<evidence type="ECO:0000256" key="2">
    <source>
        <dbReference type="ARBA" id="ARBA00022475"/>
    </source>
</evidence>
<keyword evidence="8" id="KW-0328">Glycosyltransferase</keyword>
<evidence type="ECO:0000256" key="6">
    <source>
        <dbReference type="ARBA" id="ARBA00023136"/>
    </source>
</evidence>
<keyword evidence="3 8" id="KW-0808">Transferase</keyword>
<feature type="transmembrane region" description="Helical" evidence="7">
    <location>
        <begin position="185"/>
        <end position="202"/>
    </location>
</feature>
<evidence type="ECO:0000313" key="8">
    <source>
        <dbReference type="EMBL" id="MCO6046788.1"/>
    </source>
</evidence>
<evidence type="ECO:0000313" key="9">
    <source>
        <dbReference type="Proteomes" id="UP001155241"/>
    </source>
</evidence>
<dbReference type="GO" id="GO:0042158">
    <property type="term" value="P:lipoprotein biosynthetic process"/>
    <property type="evidence" value="ECO:0007669"/>
    <property type="project" value="InterPro"/>
</dbReference>
<comment type="caution">
    <text evidence="8">The sequence shown here is derived from an EMBL/GenBank/DDBJ whole genome shotgun (WGS) entry which is preliminary data.</text>
</comment>
<evidence type="ECO:0000256" key="3">
    <source>
        <dbReference type="ARBA" id="ARBA00022679"/>
    </source>
</evidence>
<sequence length="245" mass="26991">MTITVRTFAIPAMYPLIMLVAVLSGAALLRLSQRSLDMIWEDKLAIGIGAFCGAMIGAKLPFALFGDAEFWTAAAWLSNGKTILAGLVGGYAGVEFVKWVLGIRTKTGDSFAAPVALSVAIGRLGCFYAGCCFGTPTNLPWGVVYPAVDTVPRHPTQIYESLFHLIMAVALLVLQRHGMFRGQLFKLYIITYAMYRLVTEQIRPEPEMWGQLTAYQWASLGIIAVFSYLWWRDNKQLANIQPVSG</sequence>
<dbReference type="Proteomes" id="UP001155241">
    <property type="component" value="Unassembled WGS sequence"/>
</dbReference>
<evidence type="ECO:0000256" key="5">
    <source>
        <dbReference type="ARBA" id="ARBA00022989"/>
    </source>
</evidence>
<organism evidence="8 9">
    <name type="scientific">Aeoliella straminimaris</name>
    <dbReference type="NCBI Taxonomy" id="2954799"/>
    <lineage>
        <taxon>Bacteria</taxon>
        <taxon>Pseudomonadati</taxon>
        <taxon>Planctomycetota</taxon>
        <taxon>Planctomycetia</taxon>
        <taxon>Pirellulales</taxon>
        <taxon>Lacipirellulaceae</taxon>
        <taxon>Aeoliella</taxon>
    </lineage>
</organism>
<dbReference type="PANTHER" id="PTHR30589:SF0">
    <property type="entry name" value="PHOSPHATIDYLGLYCEROL--PROLIPOPROTEIN DIACYLGLYCERYL TRANSFERASE"/>
    <property type="match status" value="1"/>
</dbReference>
<dbReference type="Pfam" id="PF01790">
    <property type="entry name" value="LGT"/>
    <property type="match status" value="1"/>
</dbReference>
<feature type="transmembrane region" description="Helical" evidence="7">
    <location>
        <begin position="214"/>
        <end position="231"/>
    </location>
</feature>